<accession>A0A382VN85</accession>
<dbReference type="Gene3D" id="3.30.590.10">
    <property type="entry name" value="Glutamine synthetase/guanido kinase, catalytic domain"/>
    <property type="match status" value="1"/>
</dbReference>
<dbReference type="Gene3D" id="3.10.20.70">
    <property type="entry name" value="Glutamine synthetase, N-terminal domain"/>
    <property type="match status" value="1"/>
</dbReference>
<dbReference type="SUPFAM" id="SSF54368">
    <property type="entry name" value="Glutamine synthetase, N-terminal domain"/>
    <property type="match status" value="1"/>
</dbReference>
<evidence type="ECO:0000256" key="1">
    <source>
        <dbReference type="ARBA" id="ARBA00009897"/>
    </source>
</evidence>
<dbReference type="PANTHER" id="PTHR43407">
    <property type="entry name" value="GLUTAMINE SYNTHETASE"/>
    <property type="match status" value="1"/>
</dbReference>
<evidence type="ECO:0000313" key="4">
    <source>
        <dbReference type="EMBL" id="SVD47894.1"/>
    </source>
</evidence>
<proteinExistence type="inferred from homology"/>
<dbReference type="SUPFAM" id="SSF55931">
    <property type="entry name" value="Glutamine synthetase/guanido kinase"/>
    <property type="match status" value="1"/>
</dbReference>
<evidence type="ECO:0008006" key="5">
    <source>
        <dbReference type="Google" id="ProtNLM"/>
    </source>
</evidence>
<dbReference type="Pfam" id="PF03951">
    <property type="entry name" value="Gln-synt_N"/>
    <property type="match status" value="1"/>
</dbReference>
<dbReference type="GO" id="GO:0006542">
    <property type="term" value="P:glutamine biosynthetic process"/>
    <property type="evidence" value="ECO:0007669"/>
    <property type="project" value="InterPro"/>
</dbReference>
<reference evidence="4" key="1">
    <citation type="submission" date="2018-05" db="EMBL/GenBank/DDBJ databases">
        <authorList>
            <person name="Lanie J.A."/>
            <person name="Ng W.-L."/>
            <person name="Kazmierczak K.M."/>
            <person name="Andrzejewski T.M."/>
            <person name="Davidsen T.M."/>
            <person name="Wayne K.J."/>
            <person name="Tettelin H."/>
            <person name="Glass J.I."/>
            <person name="Rusch D."/>
            <person name="Podicherti R."/>
            <person name="Tsui H.-C.T."/>
            <person name="Winkler M.E."/>
        </authorList>
    </citation>
    <scope>NUCLEOTIDE SEQUENCE</scope>
</reference>
<dbReference type="InterPro" id="IPR008147">
    <property type="entry name" value="Gln_synt_N"/>
</dbReference>
<dbReference type="InterPro" id="IPR014746">
    <property type="entry name" value="Gln_synth/guanido_kin_cat_dom"/>
</dbReference>
<dbReference type="AlphaFoldDB" id="A0A382VN85"/>
<feature type="non-terminal residue" evidence="4">
    <location>
        <position position="172"/>
    </location>
</feature>
<comment type="similarity">
    <text evidence="1">Belongs to the glutamine synthetase family.</text>
</comment>
<gene>
    <name evidence="4" type="ORF">METZ01_LOCUS400748</name>
</gene>
<feature type="domain" description="GS catalytic" evidence="3">
    <location>
        <begin position="107"/>
        <end position="172"/>
    </location>
</feature>
<dbReference type="GO" id="GO:0016020">
    <property type="term" value="C:membrane"/>
    <property type="evidence" value="ECO:0007669"/>
    <property type="project" value="TreeGrafter"/>
</dbReference>
<name>A0A382VN85_9ZZZZ</name>
<organism evidence="4">
    <name type="scientific">marine metagenome</name>
    <dbReference type="NCBI Taxonomy" id="408172"/>
    <lineage>
        <taxon>unclassified sequences</taxon>
        <taxon>metagenomes</taxon>
        <taxon>ecological metagenomes</taxon>
    </lineage>
</organism>
<evidence type="ECO:0000259" key="2">
    <source>
        <dbReference type="PROSITE" id="PS51986"/>
    </source>
</evidence>
<dbReference type="InterPro" id="IPR008146">
    <property type="entry name" value="Gln_synth_cat_dom"/>
</dbReference>
<dbReference type="GO" id="GO:0004356">
    <property type="term" value="F:glutamine synthetase activity"/>
    <property type="evidence" value="ECO:0007669"/>
    <property type="project" value="InterPro"/>
</dbReference>
<protein>
    <recommendedName>
        <fullName evidence="5">GS beta-grasp domain-containing protein</fullName>
    </recommendedName>
</protein>
<dbReference type="PROSITE" id="PS51987">
    <property type="entry name" value="GS_CATALYTIC"/>
    <property type="match status" value="1"/>
</dbReference>
<dbReference type="Pfam" id="PF00120">
    <property type="entry name" value="Gln-synt_C"/>
    <property type="match status" value="1"/>
</dbReference>
<dbReference type="PROSITE" id="PS51986">
    <property type="entry name" value="GS_BETA_GRASP"/>
    <property type="match status" value="1"/>
</dbReference>
<dbReference type="GO" id="GO:0005737">
    <property type="term" value="C:cytoplasm"/>
    <property type="evidence" value="ECO:0007669"/>
    <property type="project" value="TreeGrafter"/>
</dbReference>
<dbReference type="PANTHER" id="PTHR43407:SF1">
    <property type="entry name" value="LENGSIN"/>
    <property type="match status" value="1"/>
</dbReference>
<feature type="domain" description="GS beta-grasp" evidence="2">
    <location>
        <begin position="15"/>
        <end position="100"/>
    </location>
</feature>
<dbReference type="InterPro" id="IPR036651">
    <property type="entry name" value="Gln_synt_N_sf"/>
</dbReference>
<evidence type="ECO:0000259" key="3">
    <source>
        <dbReference type="PROSITE" id="PS51987"/>
    </source>
</evidence>
<dbReference type="EMBL" id="UINC01153271">
    <property type="protein sequence ID" value="SVD47894.1"/>
    <property type="molecule type" value="Genomic_DNA"/>
</dbReference>
<sequence length="172" mass="19512">MEPQKEYVLRTVEERGVRLIRLWFTDVLGKLKSVAISPAELEGAFEEGLQFDGSAIDGYSRVQESDVLAVPDANSFELLPWVDPSEPTGRIFCDIKNLDGSPFQGDPRQVLRRNLKLAHDKGFTFFTAPEIEFFYFNNASDRKPLDHAGYFDLTTLDLGSGLRRRTLHMLEA</sequence>